<accession>A0A4U0V5P0</accession>
<evidence type="ECO:0000256" key="1">
    <source>
        <dbReference type="SAM" id="MobiDB-lite"/>
    </source>
</evidence>
<feature type="compositionally biased region" description="Basic residues" evidence="1">
    <location>
        <begin position="125"/>
        <end position="134"/>
    </location>
</feature>
<gene>
    <name evidence="2" type="ORF">B0A54_05582</name>
</gene>
<feature type="compositionally biased region" description="Basic residues" evidence="1">
    <location>
        <begin position="225"/>
        <end position="236"/>
    </location>
</feature>
<dbReference type="EMBL" id="NAJP01000017">
    <property type="protein sequence ID" value="TKA43823.1"/>
    <property type="molecule type" value="Genomic_DNA"/>
</dbReference>
<evidence type="ECO:0000313" key="3">
    <source>
        <dbReference type="Proteomes" id="UP000310066"/>
    </source>
</evidence>
<feature type="compositionally biased region" description="Basic and acidic residues" evidence="1">
    <location>
        <begin position="157"/>
        <end position="168"/>
    </location>
</feature>
<feature type="compositionally biased region" description="Basic residues" evidence="1">
    <location>
        <begin position="172"/>
        <end position="181"/>
    </location>
</feature>
<reference evidence="2 3" key="1">
    <citation type="submission" date="2017-03" db="EMBL/GenBank/DDBJ databases">
        <title>Genomes of endolithic fungi from Antarctica.</title>
        <authorList>
            <person name="Coleine C."/>
            <person name="Masonjones S."/>
            <person name="Stajich J.E."/>
        </authorList>
    </citation>
    <scope>NUCLEOTIDE SEQUENCE [LARGE SCALE GENOMIC DNA]</scope>
    <source>
        <strain evidence="2 3">CCFEE 5311</strain>
    </source>
</reference>
<feature type="region of interest" description="Disordered" evidence="1">
    <location>
        <begin position="25"/>
        <end position="243"/>
    </location>
</feature>
<name>A0A4U0V5P0_9PEZI</name>
<organism evidence="2 3">
    <name type="scientific">Friedmanniomyces endolithicus</name>
    <dbReference type="NCBI Taxonomy" id="329885"/>
    <lineage>
        <taxon>Eukaryota</taxon>
        <taxon>Fungi</taxon>
        <taxon>Dikarya</taxon>
        <taxon>Ascomycota</taxon>
        <taxon>Pezizomycotina</taxon>
        <taxon>Dothideomycetes</taxon>
        <taxon>Dothideomycetidae</taxon>
        <taxon>Mycosphaerellales</taxon>
        <taxon>Teratosphaeriaceae</taxon>
        <taxon>Friedmanniomyces</taxon>
    </lineage>
</organism>
<comment type="caution">
    <text evidence="2">The sequence shown here is derived from an EMBL/GenBank/DDBJ whole genome shotgun (WGS) entry which is preliminary data.</text>
</comment>
<feature type="compositionally biased region" description="Basic and acidic residues" evidence="1">
    <location>
        <begin position="44"/>
        <end position="58"/>
    </location>
</feature>
<protein>
    <submittedName>
        <fullName evidence="2">Uncharacterized protein</fullName>
    </submittedName>
</protein>
<dbReference type="OrthoDB" id="429950at2759"/>
<dbReference type="AlphaFoldDB" id="A0A4U0V5P0"/>
<evidence type="ECO:0000313" key="2">
    <source>
        <dbReference type="EMBL" id="TKA43823.1"/>
    </source>
</evidence>
<dbReference type="STRING" id="329885.A0A4U0V5P0"/>
<dbReference type="Proteomes" id="UP000310066">
    <property type="component" value="Unassembled WGS sequence"/>
</dbReference>
<sequence length="243" mass="26677">MVLRMYLLTAARGCVTPEIIRNWKTSSDGDMDMVDGYEDLPSDLQEKVQRAFEQGHNDGDDEDEAEAEPFNTPAKVNGTTKKRGKVDDDEANGEDEVKPKTKKPRTKKAKDVDDEANGEDEVKPKTKKPRTKKAAKVEAEDDEPAPPVKKASRSAKAKRDEADDDHAAPKPATRKGRGRKAKSAETVEDDDDHTQDSAPAVMATSEKNVVDDDLGSEPEAEKPKPQKRKAKGRGKKAAAIEED</sequence>
<feature type="compositionally biased region" description="Acidic residues" evidence="1">
    <location>
        <begin position="29"/>
        <end position="41"/>
    </location>
</feature>
<proteinExistence type="predicted"/>